<name>A0A3L8RF23_STRRN</name>
<dbReference type="InterPro" id="IPR000843">
    <property type="entry name" value="HTH_LacI"/>
</dbReference>
<dbReference type="CDD" id="cd06292">
    <property type="entry name" value="PBP1_AglR_RafR-like"/>
    <property type="match status" value="1"/>
</dbReference>
<keyword evidence="2" id="KW-0238">DNA-binding</keyword>
<dbReference type="InterPro" id="IPR010982">
    <property type="entry name" value="Lambda_DNA-bd_dom_sf"/>
</dbReference>
<dbReference type="EMBL" id="QYCY01000001">
    <property type="protein sequence ID" value="RLV78374.1"/>
    <property type="molecule type" value="Genomic_DNA"/>
</dbReference>
<feature type="region of interest" description="Disordered" evidence="4">
    <location>
        <begin position="363"/>
        <end position="395"/>
    </location>
</feature>
<dbReference type="PANTHER" id="PTHR30146">
    <property type="entry name" value="LACI-RELATED TRANSCRIPTIONAL REPRESSOR"/>
    <property type="match status" value="1"/>
</dbReference>
<keyword evidence="1" id="KW-0805">Transcription regulation</keyword>
<feature type="compositionally biased region" description="Low complexity" evidence="4">
    <location>
        <begin position="1"/>
        <end position="19"/>
    </location>
</feature>
<dbReference type="PROSITE" id="PS50932">
    <property type="entry name" value="HTH_LACI_2"/>
    <property type="match status" value="1"/>
</dbReference>
<dbReference type="Gene3D" id="3.40.50.2300">
    <property type="match status" value="2"/>
</dbReference>
<feature type="domain" description="HTH lacI-type" evidence="5">
    <location>
        <begin position="34"/>
        <end position="89"/>
    </location>
</feature>
<proteinExistence type="predicted"/>
<comment type="caution">
    <text evidence="6">The sequence shown here is derived from an EMBL/GenBank/DDBJ whole genome shotgun (WGS) entry which is preliminary data.</text>
</comment>
<protein>
    <submittedName>
        <fullName evidence="6">LacI family transcriptional regulator</fullName>
    </submittedName>
</protein>
<dbReference type="PROSITE" id="PS00356">
    <property type="entry name" value="HTH_LACI_1"/>
    <property type="match status" value="1"/>
</dbReference>
<dbReference type="InterPro" id="IPR028082">
    <property type="entry name" value="Peripla_BP_I"/>
</dbReference>
<evidence type="ECO:0000313" key="7">
    <source>
        <dbReference type="Proteomes" id="UP000281594"/>
    </source>
</evidence>
<evidence type="ECO:0000256" key="2">
    <source>
        <dbReference type="ARBA" id="ARBA00023125"/>
    </source>
</evidence>
<reference evidence="6 7" key="1">
    <citation type="journal article" date="2018" name="J. Biol. Chem.">
        <title>Discovery of the actinoplanic acid pathway in Streptomyces rapamycinicus reveals a genetically conserved synergism with rapamycin.</title>
        <authorList>
            <person name="Mrak P."/>
            <person name="Krastel P."/>
            <person name="Pivk Lukancic P."/>
            <person name="Tao J."/>
            <person name="Pistorius D."/>
            <person name="Moore C.M."/>
        </authorList>
    </citation>
    <scope>NUCLEOTIDE SEQUENCE [LARGE SCALE GENOMIC DNA]</scope>
    <source>
        <strain evidence="6 7">NRRL 5491</strain>
    </source>
</reference>
<keyword evidence="3" id="KW-0804">Transcription</keyword>
<dbReference type="Proteomes" id="UP000281594">
    <property type="component" value="Unassembled WGS sequence"/>
</dbReference>
<dbReference type="Gene3D" id="1.10.260.40">
    <property type="entry name" value="lambda repressor-like DNA-binding domains"/>
    <property type="match status" value="1"/>
</dbReference>
<evidence type="ECO:0000313" key="6">
    <source>
        <dbReference type="EMBL" id="RLV78374.1"/>
    </source>
</evidence>
<dbReference type="PANTHER" id="PTHR30146:SF153">
    <property type="entry name" value="LACTOSE OPERON REPRESSOR"/>
    <property type="match status" value="1"/>
</dbReference>
<dbReference type="GO" id="GO:0000976">
    <property type="term" value="F:transcription cis-regulatory region binding"/>
    <property type="evidence" value="ECO:0007669"/>
    <property type="project" value="TreeGrafter"/>
</dbReference>
<evidence type="ECO:0000256" key="4">
    <source>
        <dbReference type="SAM" id="MobiDB-lite"/>
    </source>
</evidence>
<dbReference type="Pfam" id="PF13377">
    <property type="entry name" value="Peripla_BP_3"/>
    <property type="match status" value="1"/>
</dbReference>
<feature type="region of interest" description="Disordered" evidence="4">
    <location>
        <begin position="1"/>
        <end position="35"/>
    </location>
</feature>
<dbReference type="CDD" id="cd01392">
    <property type="entry name" value="HTH_LacI"/>
    <property type="match status" value="1"/>
</dbReference>
<dbReference type="Pfam" id="PF00356">
    <property type="entry name" value="LacI"/>
    <property type="match status" value="1"/>
</dbReference>
<dbReference type="SUPFAM" id="SSF53822">
    <property type="entry name" value="Periplasmic binding protein-like I"/>
    <property type="match status" value="1"/>
</dbReference>
<dbReference type="InterPro" id="IPR046335">
    <property type="entry name" value="LacI/GalR-like_sensor"/>
</dbReference>
<organism evidence="6 7">
    <name type="scientific">Streptomyces rapamycinicus (strain ATCC 29253 / DSM 41530 / NRRL 5491 / AYB-994)</name>
    <name type="common">Streptomyces hygroscopicus (strain ATCC 29253)</name>
    <dbReference type="NCBI Taxonomy" id="1343740"/>
    <lineage>
        <taxon>Bacteria</taxon>
        <taxon>Bacillati</taxon>
        <taxon>Actinomycetota</taxon>
        <taxon>Actinomycetes</taxon>
        <taxon>Kitasatosporales</taxon>
        <taxon>Streptomycetaceae</taxon>
        <taxon>Streptomyces</taxon>
        <taxon>Streptomyces violaceusniger group</taxon>
    </lineage>
</organism>
<evidence type="ECO:0000256" key="3">
    <source>
        <dbReference type="ARBA" id="ARBA00023163"/>
    </source>
</evidence>
<dbReference type="SMART" id="SM00354">
    <property type="entry name" value="HTH_LACI"/>
    <property type="match status" value="1"/>
</dbReference>
<evidence type="ECO:0000259" key="5">
    <source>
        <dbReference type="PROSITE" id="PS50932"/>
    </source>
</evidence>
<dbReference type="SUPFAM" id="SSF47413">
    <property type="entry name" value="lambda repressor-like DNA-binding domains"/>
    <property type="match status" value="1"/>
</dbReference>
<dbReference type="AlphaFoldDB" id="A0A3L8RF23"/>
<dbReference type="GO" id="GO:0003700">
    <property type="term" value="F:DNA-binding transcription factor activity"/>
    <property type="evidence" value="ECO:0007669"/>
    <property type="project" value="TreeGrafter"/>
</dbReference>
<sequence>MTSPSAAGPPAASAREASPTGGGPSAAGPPGAPPRLADIAAQAEVSEATVSRVLNGKAGVAATTRQRVLAALDVLGYERPVRLRRRSAGLVGLVIPELTNPVFPAFAQIIEQVLAGHGYTPILCTQMPGGATEDELVEQLEERDVAGIVFMSGLHADTTADPARYARLAGRKVPFVLINGYHERIQATFVSPDDRAAARMAVRHLAALGHHRIGLAVGPARYVPALRKVEGFLAASAELLGRPADEARELVRHTLFSVEGGQVAAATLLDQGCTGVVCGSDLMALGVIREAARRGLRVPHDVSVVGFDDSPLIAFTDPPLTTVRQPVQSMATAAVGALLEEMAGNPVQHTEFVFQPDLVVRGSTAQVPPTGQPPTGQPPAGQGPVPLRRPGTRMP</sequence>
<accession>A0A3L8RF23</accession>
<evidence type="ECO:0000256" key="1">
    <source>
        <dbReference type="ARBA" id="ARBA00023015"/>
    </source>
</evidence>
<dbReference type="STRING" id="1343740.M271_35260"/>
<gene>
    <name evidence="6" type="ORF">D3C57_108355</name>
</gene>